<evidence type="ECO:0000259" key="8">
    <source>
        <dbReference type="PROSITE" id="PS50850"/>
    </source>
</evidence>
<dbReference type="InterPro" id="IPR036259">
    <property type="entry name" value="MFS_trans_sf"/>
</dbReference>
<evidence type="ECO:0000256" key="2">
    <source>
        <dbReference type="ARBA" id="ARBA00022448"/>
    </source>
</evidence>
<dbReference type="PROSITE" id="PS00216">
    <property type="entry name" value="SUGAR_TRANSPORT_1"/>
    <property type="match status" value="1"/>
</dbReference>
<dbReference type="GO" id="GO:0022857">
    <property type="term" value="F:transmembrane transporter activity"/>
    <property type="evidence" value="ECO:0007669"/>
    <property type="project" value="InterPro"/>
</dbReference>
<reference evidence="10" key="1">
    <citation type="submission" date="2017-06" db="EMBL/GenBank/DDBJ databases">
        <authorList>
            <person name="Varghese N."/>
            <person name="Submissions S."/>
        </authorList>
    </citation>
    <scope>NUCLEOTIDE SEQUENCE [LARGE SCALE GENOMIC DNA]</scope>
    <source>
        <strain evidence="10">DSM 45423</strain>
    </source>
</reference>
<feature type="transmembrane region" description="Helical" evidence="7">
    <location>
        <begin position="309"/>
        <end position="328"/>
    </location>
</feature>
<dbReference type="SUPFAM" id="SSF103473">
    <property type="entry name" value="MFS general substrate transporter"/>
    <property type="match status" value="1"/>
</dbReference>
<dbReference type="EMBL" id="FZOH01000009">
    <property type="protein sequence ID" value="SNS83998.1"/>
    <property type="molecule type" value="Genomic_DNA"/>
</dbReference>
<feature type="domain" description="Major facilitator superfamily (MFS) profile" evidence="8">
    <location>
        <begin position="16"/>
        <end position="425"/>
    </location>
</feature>
<protein>
    <submittedName>
        <fullName evidence="9">Major Facilitator Superfamily protein</fullName>
    </submittedName>
</protein>
<dbReference type="InterPro" id="IPR011701">
    <property type="entry name" value="MFS"/>
</dbReference>
<dbReference type="Gene3D" id="1.20.1250.20">
    <property type="entry name" value="MFS general substrate transporter like domains"/>
    <property type="match status" value="1"/>
</dbReference>
<dbReference type="PROSITE" id="PS50850">
    <property type="entry name" value="MFS"/>
    <property type="match status" value="1"/>
</dbReference>
<dbReference type="Pfam" id="PF07690">
    <property type="entry name" value="MFS_1"/>
    <property type="match status" value="1"/>
</dbReference>
<dbReference type="RefSeq" id="WP_089405642.1">
    <property type="nucleotide sequence ID" value="NZ_FZOH01000009.1"/>
</dbReference>
<keyword evidence="4 7" id="KW-0812">Transmembrane</keyword>
<feature type="transmembrane region" description="Helical" evidence="7">
    <location>
        <begin position="193"/>
        <end position="216"/>
    </location>
</feature>
<gene>
    <name evidence="9" type="ORF">SAMN04488107_3984</name>
</gene>
<dbReference type="PANTHER" id="PTHR43045:SF1">
    <property type="entry name" value="SHIKIMATE TRANSPORTER"/>
    <property type="match status" value="1"/>
</dbReference>
<dbReference type="GO" id="GO:0005886">
    <property type="term" value="C:plasma membrane"/>
    <property type="evidence" value="ECO:0007669"/>
    <property type="project" value="UniProtKB-SubCell"/>
</dbReference>
<feature type="transmembrane region" description="Helical" evidence="7">
    <location>
        <begin position="402"/>
        <end position="421"/>
    </location>
</feature>
<dbReference type="PANTHER" id="PTHR43045">
    <property type="entry name" value="SHIKIMATE TRANSPORTER"/>
    <property type="match status" value="1"/>
</dbReference>
<accession>A0A239HSE6</accession>
<evidence type="ECO:0000256" key="5">
    <source>
        <dbReference type="ARBA" id="ARBA00022989"/>
    </source>
</evidence>
<keyword evidence="5 7" id="KW-1133">Transmembrane helix</keyword>
<evidence type="ECO:0000313" key="10">
    <source>
        <dbReference type="Proteomes" id="UP000198386"/>
    </source>
</evidence>
<evidence type="ECO:0000256" key="6">
    <source>
        <dbReference type="ARBA" id="ARBA00023136"/>
    </source>
</evidence>
<feature type="transmembrane region" description="Helical" evidence="7">
    <location>
        <begin position="89"/>
        <end position="110"/>
    </location>
</feature>
<feature type="transmembrane region" description="Helical" evidence="7">
    <location>
        <begin position="371"/>
        <end position="390"/>
    </location>
</feature>
<keyword evidence="2" id="KW-0813">Transport</keyword>
<dbReference type="InterPro" id="IPR005828">
    <property type="entry name" value="MFS_sugar_transport-like"/>
</dbReference>
<evidence type="ECO:0000256" key="4">
    <source>
        <dbReference type="ARBA" id="ARBA00022692"/>
    </source>
</evidence>
<feature type="transmembrane region" description="Helical" evidence="7">
    <location>
        <begin position="54"/>
        <end position="77"/>
    </location>
</feature>
<dbReference type="Proteomes" id="UP000198386">
    <property type="component" value="Unassembled WGS sequence"/>
</dbReference>
<evidence type="ECO:0000256" key="1">
    <source>
        <dbReference type="ARBA" id="ARBA00004651"/>
    </source>
</evidence>
<proteinExistence type="predicted"/>
<organism evidence="9 10">
    <name type="scientific">Geodermatophilus saharensis</name>
    <dbReference type="NCBI Taxonomy" id="1137994"/>
    <lineage>
        <taxon>Bacteria</taxon>
        <taxon>Bacillati</taxon>
        <taxon>Actinomycetota</taxon>
        <taxon>Actinomycetes</taxon>
        <taxon>Geodermatophilales</taxon>
        <taxon>Geodermatophilaceae</taxon>
        <taxon>Geodermatophilus</taxon>
    </lineage>
</organism>
<keyword evidence="10" id="KW-1185">Reference proteome</keyword>
<comment type="subcellular location">
    <subcellularLocation>
        <location evidence="1">Cell membrane</location>
        <topology evidence="1">Multi-pass membrane protein</topology>
    </subcellularLocation>
</comment>
<keyword evidence="6 7" id="KW-0472">Membrane</keyword>
<dbReference type="AlphaFoldDB" id="A0A239HSE6"/>
<feature type="transmembrane region" description="Helical" evidence="7">
    <location>
        <begin position="334"/>
        <end position="359"/>
    </location>
</feature>
<dbReference type="PROSITE" id="PS00217">
    <property type="entry name" value="SUGAR_TRANSPORT_2"/>
    <property type="match status" value="1"/>
</dbReference>
<evidence type="ECO:0000256" key="7">
    <source>
        <dbReference type="SAM" id="Phobius"/>
    </source>
</evidence>
<feature type="transmembrane region" description="Helical" evidence="7">
    <location>
        <begin position="116"/>
        <end position="137"/>
    </location>
</feature>
<dbReference type="InterPro" id="IPR005829">
    <property type="entry name" value="Sugar_transporter_CS"/>
</dbReference>
<name>A0A239HSE6_9ACTN</name>
<dbReference type="OrthoDB" id="8953821at2"/>
<feature type="transmembrane region" description="Helical" evidence="7">
    <location>
        <begin position="28"/>
        <end position="48"/>
    </location>
</feature>
<keyword evidence="3" id="KW-1003">Cell membrane</keyword>
<dbReference type="InterPro" id="IPR020846">
    <property type="entry name" value="MFS_dom"/>
</dbReference>
<feature type="transmembrane region" description="Helical" evidence="7">
    <location>
        <begin position="158"/>
        <end position="181"/>
    </location>
</feature>
<dbReference type="Pfam" id="PF00083">
    <property type="entry name" value="Sugar_tr"/>
    <property type="match status" value="1"/>
</dbReference>
<evidence type="ECO:0000313" key="9">
    <source>
        <dbReference type="EMBL" id="SNS83998.1"/>
    </source>
</evidence>
<sequence length="431" mass="45359">MTVLADPATRPQVRRVVLSSFVGTSIEWYDFFLFGSAAALVFPTVFFPESAPQTAILLSFMTYGVAFLARPLGGILFGRMGDAVGRKNVLVITLLITGGGTFLIGCIPGYTSIGVWAPVLLVLMRLVQGLGIGGEWGGAVTLSTEHAEAGGRQRSRGLLTSAIQLGVPIGNLFAVGALAVMSTTLPEEQFLAWGWRVPFLASALLIGLGLWIRVAVHESPLFTKSEQAEAPFREMLATHWRQVVLTVGLRIASDVSYYVFAVFALSYLASGLGLSSSVGLYGVIVGSIAQLVTIPLSATLSDRFGRRPVYICGAVAVGIWAFVAWPLIDTASTGWVILAIAVGIAAQGVMFGPMAAFVAEMFSTRVRNSGASFGFQIAGVFGGAIAPFVAQLLLTTFGSTSAVSLYVVLTAVLAVVSALLARETHRSAIDA</sequence>
<dbReference type="CDD" id="cd17369">
    <property type="entry name" value="MFS_ShiA_like"/>
    <property type="match status" value="1"/>
</dbReference>
<evidence type="ECO:0000256" key="3">
    <source>
        <dbReference type="ARBA" id="ARBA00022475"/>
    </source>
</evidence>
<feature type="transmembrane region" description="Helical" evidence="7">
    <location>
        <begin position="278"/>
        <end position="297"/>
    </location>
</feature>
<feature type="transmembrane region" description="Helical" evidence="7">
    <location>
        <begin position="255"/>
        <end position="272"/>
    </location>
</feature>